<keyword evidence="5" id="KW-1185">Reference proteome</keyword>
<evidence type="ECO:0000259" key="3">
    <source>
        <dbReference type="Pfam" id="PF03151"/>
    </source>
</evidence>
<protein>
    <recommendedName>
        <fullName evidence="3">Sugar phosphate transporter domain-containing protein</fullName>
    </recommendedName>
</protein>
<proteinExistence type="predicted"/>
<evidence type="ECO:0000313" key="5">
    <source>
        <dbReference type="Proteomes" id="UP000815325"/>
    </source>
</evidence>
<feature type="region of interest" description="Disordered" evidence="1">
    <location>
        <begin position="1"/>
        <end position="28"/>
    </location>
</feature>
<keyword evidence="2" id="KW-0472">Membrane</keyword>
<evidence type="ECO:0000256" key="1">
    <source>
        <dbReference type="SAM" id="MobiDB-lite"/>
    </source>
</evidence>
<name>A0ABQ7FUK7_DUNSA</name>
<organism evidence="4 5">
    <name type="scientific">Dunaliella salina</name>
    <name type="common">Green alga</name>
    <name type="synonym">Protococcus salinus</name>
    <dbReference type="NCBI Taxonomy" id="3046"/>
    <lineage>
        <taxon>Eukaryota</taxon>
        <taxon>Viridiplantae</taxon>
        <taxon>Chlorophyta</taxon>
        <taxon>core chlorophytes</taxon>
        <taxon>Chlorophyceae</taxon>
        <taxon>CS clade</taxon>
        <taxon>Chlamydomonadales</taxon>
        <taxon>Dunaliellaceae</taxon>
        <taxon>Dunaliella</taxon>
    </lineage>
</organism>
<dbReference type="EMBL" id="MU071378">
    <property type="protein sequence ID" value="KAF5826097.1"/>
    <property type="molecule type" value="Genomic_DNA"/>
</dbReference>
<keyword evidence="2" id="KW-1133">Transmembrane helix</keyword>
<dbReference type="InterPro" id="IPR004853">
    <property type="entry name" value="Sugar_P_trans_dom"/>
</dbReference>
<feature type="transmembrane region" description="Helical" evidence="2">
    <location>
        <begin position="133"/>
        <end position="154"/>
    </location>
</feature>
<comment type="caution">
    <text evidence="4">The sequence shown here is derived from an EMBL/GenBank/DDBJ whole genome shotgun (WGS) entry which is preliminary data.</text>
</comment>
<evidence type="ECO:0000256" key="2">
    <source>
        <dbReference type="SAM" id="Phobius"/>
    </source>
</evidence>
<evidence type="ECO:0000313" key="4">
    <source>
        <dbReference type="EMBL" id="KAF5826097.1"/>
    </source>
</evidence>
<keyword evidence="2" id="KW-0812">Transmembrane</keyword>
<accession>A0ABQ7FUK7</accession>
<dbReference type="Proteomes" id="UP000815325">
    <property type="component" value="Unassembled WGS sequence"/>
</dbReference>
<sequence>MLSASGMRAAALSPSSQKPLTAANPPGILRSKPCQLPLLREHNGHAALAGSQALPSAKPHLSSKPSLPSSRIITRAADDAQQLDPLESAVAKITGPKIATATVTLGYVLLWYAMNIGFNLLNKSIFKYFPFPWTVSTVHVVVGLIYCVAVYAMGFKGASFGRKRAHPAEHHPVLAEALPYASCPPTNVAVLYLVVDHVIA</sequence>
<feature type="domain" description="Sugar phosphate transporter" evidence="3">
    <location>
        <begin position="105"/>
        <end position="156"/>
    </location>
</feature>
<reference evidence="4" key="1">
    <citation type="submission" date="2017-08" db="EMBL/GenBank/DDBJ databases">
        <authorList>
            <person name="Polle J.E."/>
            <person name="Barry K."/>
            <person name="Cushman J."/>
            <person name="Schmutz J."/>
            <person name="Tran D."/>
            <person name="Hathwaick L.T."/>
            <person name="Yim W.C."/>
            <person name="Jenkins J."/>
            <person name="Mckie-Krisberg Z.M."/>
            <person name="Prochnik S."/>
            <person name="Lindquist E."/>
            <person name="Dockter R.B."/>
            <person name="Adam C."/>
            <person name="Molina H."/>
            <person name="Bunkerborg J."/>
            <person name="Jin E."/>
            <person name="Buchheim M."/>
            <person name="Magnuson J."/>
        </authorList>
    </citation>
    <scope>NUCLEOTIDE SEQUENCE</scope>
    <source>
        <strain evidence="4">CCAP 19/18</strain>
    </source>
</reference>
<feature type="transmembrane region" description="Helical" evidence="2">
    <location>
        <begin position="98"/>
        <end position="121"/>
    </location>
</feature>
<dbReference type="Pfam" id="PF03151">
    <property type="entry name" value="TPT"/>
    <property type="match status" value="1"/>
</dbReference>
<gene>
    <name evidence="4" type="ORF">DUNSADRAFT_4880</name>
</gene>